<protein>
    <submittedName>
        <fullName evidence="5">DnaJ domain-containing protein</fullName>
    </submittedName>
</protein>
<dbReference type="CDD" id="cd06257">
    <property type="entry name" value="DnaJ"/>
    <property type="match status" value="1"/>
</dbReference>
<evidence type="ECO:0000259" key="4">
    <source>
        <dbReference type="PROSITE" id="PS50076"/>
    </source>
</evidence>
<evidence type="ECO:0000313" key="5">
    <source>
        <dbReference type="EMBL" id="MBU5437259.1"/>
    </source>
</evidence>
<sequence>MNIFKKLFGKIIYGIGKIVDAVLGFFILIVNFIVTAVVSVGKGFLGFIGLGGLLFLFMLGPFGIALLLNPIVFLIIFLFVIVPILGTKLVSYLKYIRYMTTEFLFDHADSLIYGKKSQFRSFSEYGRKYKRMEEDRRRKEQQQRQAEQQRMWEEKFRQWHEYQNSQSWNNSYGGYRNEQTYANPTTEFKNKYEKSCDVLGVRYDADIYEIKLAYRKKAKEYHPDLNKSPNATELFQKVNDAYEFLSVENIERYKSIK</sequence>
<organism evidence="5 6">
    <name type="scientific">Tissierella simiarum</name>
    <dbReference type="NCBI Taxonomy" id="2841534"/>
    <lineage>
        <taxon>Bacteria</taxon>
        <taxon>Bacillati</taxon>
        <taxon>Bacillota</taxon>
        <taxon>Tissierellia</taxon>
        <taxon>Tissierellales</taxon>
        <taxon>Tissierellaceae</taxon>
        <taxon>Tissierella</taxon>
    </lineage>
</organism>
<dbReference type="Proteomes" id="UP000749471">
    <property type="component" value="Unassembled WGS sequence"/>
</dbReference>
<feature type="coiled-coil region" evidence="2">
    <location>
        <begin position="122"/>
        <end position="150"/>
    </location>
</feature>
<feature type="transmembrane region" description="Helical" evidence="3">
    <location>
        <begin position="71"/>
        <end position="90"/>
    </location>
</feature>
<reference evidence="5 6" key="1">
    <citation type="submission" date="2021-06" db="EMBL/GenBank/DDBJ databases">
        <authorList>
            <person name="Sun Q."/>
            <person name="Li D."/>
        </authorList>
    </citation>
    <scope>NUCLEOTIDE SEQUENCE [LARGE SCALE GENOMIC DNA]</scope>
    <source>
        <strain evidence="5 6">MSJ-40</strain>
    </source>
</reference>
<dbReference type="PANTHER" id="PTHR43096">
    <property type="entry name" value="DNAJ HOMOLOG 1, MITOCHONDRIAL-RELATED"/>
    <property type="match status" value="1"/>
</dbReference>
<feature type="domain" description="J" evidence="4">
    <location>
        <begin position="194"/>
        <end position="257"/>
    </location>
</feature>
<dbReference type="Pfam" id="PF00226">
    <property type="entry name" value="DnaJ"/>
    <property type="match status" value="1"/>
</dbReference>
<keyword evidence="2" id="KW-0175">Coiled coil</keyword>
<keyword evidence="3" id="KW-0812">Transmembrane</keyword>
<evidence type="ECO:0000256" key="1">
    <source>
        <dbReference type="ARBA" id="ARBA00023186"/>
    </source>
</evidence>
<dbReference type="RefSeq" id="WP_216517195.1">
    <property type="nucleotide sequence ID" value="NZ_JAHLPM010000003.1"/>
</dbReference>
<comment type="caution">
    <text evidence="5">The sequence shown here is derived from an EMBL/GenBank/DDBJ whole genome shotgun (WGS) entry which is preliminary data.</text>
</comment>
<keyword evidence="3" id="KW-1133">Transmembrane helix</keyword>
<accession>A0ABS6E4T9</accession>
<gene>
    <name evidence="5" type="ORF">KQI42_04515</name>
</gene>
<feature type="transmembrane region" description="Helical" evidence="3">
    <location>
        <begin position="12"/>
        <end position="37"/>
    </location>
</feature>
<keyword evidence="1" id="KW-0143">Chaperone</keyword>
<dbReference type="EMBL" id="JAHLPM010000003">
    <property type="protein sequence ID" value="MBU5437259.1"/>
    <property type="molecule type" value="Genomic_DNA"/>
</dbReference>
<feature type="transmembrane region" description="Helical" evidence="3">
    <location>
        <begin position="44"/>
        <end position="65"/>
    </location>
</feature>
<dbReference type="PROSITE" id="PS50076">
    <property type="entry name" value="DNAJ_2"/>
    <property type="match status" value="1"/>
</dbReference>
<keyword evidence="6" id="KW-1185">Reference proteome</keyword>
<proteinExistence type="predicted"/>
<dbReference type="PANTHER" id="PTHR43096:SF52">
    <property type="entry name" value="DNAJ HOMOLOG 1, MITOCHONDRIAL-RELATED"/>
    <property type="match status" value="1"/>
</dbReference>
<evidence type="ECO:0000256" key="3">
    <source>
        <dbReference type="SAM" id="Phobius"/>
    </source>
</evidence>
<evidence type="ECO:0000313" key="6">
    <source>
        <dbReference type="Proteomes" id="UP000749471"/>
    </source>
</evidence>
<dbReference type="InterPro" id="IPR001623">
    <property type="entry name" value="DnaJ_domain"/>
</dbReference>
<keyword evidence="3" id="KW-0472">Membrane</keyword>
<evidence type="ECO:0000256" key="2">
    <source>
        <dbReference type="SAM" id="Coils"/>
    </source>
</evidence>
<dbReference type="SMART" id="SM00271">
    <property type="entry name" value="DnaJ"/>
    <property type="match status" value="1"/>
</dbReference>
<name>A0ABS6E4T9_9FIRM</name>